<dbReference type="Gene3D" id="3.30.460.10">
    <property type="entry name" value="Beta Polymerase, domain 2"/>
    <property type="match status" value="1"/>
</dbReference>
<dbReference type="InParanoid" id="B8DZ12"/>
<protein>
    <submittedName>
        <fullName evidence="2">DNA polymerase beta domain protein region</fullName>
    </submittedName>
</protein>
<keyword evidence="3" id="KW-1185">Reference proteome</keyword>
<dbReference type="InterPro" id="IPR043519">
    <property type="entry name" value="NT_sf"/>
</dbReference>
<dbReference type="EnsemblBacteria" id="ACK41638">
    <property type="protein sequence ID" value="ACK41638"/>
    <property type="gene ID" value="Dtur_0317"/>
</dbReference>
<dbReference type="GO" id="GO:0016779">
    <property type="term" value="F:nucleotidyltransferase activity"/>
    <property type="evidence" value="ECO:0007669"/>
    <property type="project" value="InterPro"/>
</dbReference>
<dbReference type="Pfam" id="PF01909">
    <property type="entry name" value="NTP_transf_2"/>
    <property type="match status" value="1"/>
</dbReference>
<feature type="domain" description="Polymerase nucleotidyl transferase" evidence="1">
    <location>
        <begin position="25"/>
        <end position="107"/>
    </location>
</feature>
<organism evidence="2 3">
    <name type="scientific">Dictyoglomus turgidum (strain DSM 6724 / Z-1310)</name>
    <dbReference type="NCBI Taxonomy" id="515635"/>
    <lineage>
        <taxon>Bacteria</taxon>
        <taxon>Pseudomonadati</taxon>
        <taxon>Dictyoglomota</taxon>
        <taxon>Dictyoglomia</taxon>
        <taxon>Dictyoglomales</taxon>
        <taxon>Dictyoglomaceae</taxon>
        <taxon>Dictyoglomus</taxon>
    </lineage>
</organism>
<dbReference type="CDD" id="cd05403">
    <property type="entry name" value="NT_KNTase_like"/>
    <property type="match status" value="1"/>
</dbReference>
<dbReference type="EMBL" id="CP001251">
    <property type="protein sequence ID" value="ACK41638.1"/>
    <property type="molecule type" value="Genomic_DNA"/>
</dbReference>
<dbReference type="HOGENOM" id="CLU_130257_9_2_0"/>
<dbReference type="OrthoDB" id="9813766at2"/>
<dbReference type="AlphaFoldDB" id="B8DZ12"/>
<dbReference type="InterPro" id="IPR002934">
    <property type="entry name" value="Polymerase_NTP_transf_dom"/>
</dbReference>
<dbReference type="PANTHER" id="PTHR43449">
    <property type="entry name" value="NUCLEOTIDYLTRANSFERASE"/>
    <property type="match status" value="1"/>
</dbReference>
<gene>
    <name evidence="2" type="ordered locus">Dtur_0317</name>
</gene>
<evidence type="ECO:0000313" key="2">
    <source>
        <dbReference type="EMBL" id="ACK41638.1"/>
    </source>
</evidence>
<proteinExistence type="predicted"/>
<dbReference type="STRING" id="515635.Dtur_0317"/>
<dbReference type="KEGG" id="dtu:Dtur_0317"/>
<dbReference type="RefSeq" id="WP_012582723.1">
    <property type="nucleotide sequence ID" value="NC_011661.1"/>
</dbReference>
<dbReference type="eggNOG" id="COG1669">
    <property type="taxonomic scope" value="Bacteria"/>
</dbReference>
<dbReference type="PANTHER" id="PTHR43449:SF1">
    <property type="entry name" value="POLYMERASE BETA NUCLEOTIDYLTRANSFERASE DOMAIN-CONTAINING PROTEIN"/>
    <property type="match status" value="1"/>
</dbReference>
<dbReference type="SUPFAM" id="SSF81301">
    <property type="entry name" value="Nucleotidyltransferase"/>
    <property type="match status" value="1"/>
</dbReference>
<evidence type="ECO:0000259" key="1">
    <source>
        <dbReference type="Pfam" id="PF01909"/>
    </source>
</evidence>
<dbReference type="Proteomes" id="UP000007719">
    <property type="component" value="Chromosome"/>
</dbReference>
<reference evidence="3" key="1">
    <citation type="journal article" date="2016" name="Front. Microbiol.">
        <title>The complete genome sequence of hyperthermophile Dictyoglomus turgidum DSM 6724 reveals a specialized carbohydrate fermentor.</title>
        <authorList>
            <person name="Brumm P.J."/>
            <person name="Gowda K."/>
            <person name="Robb F.T."/>
            <person name="Mead D.A."/>
        </authorList>
    </citation>
    <scope>NUCLEOTIDE SEQUENCE [LARGE SCALE GENOMIC DNA]</scope>
    <source>
        <strain evidence="3">DSM 6724 / Z-1310</strain>
    </source>
</reference>
<evidence type="ECO:0000313" key="3">
    <source>
        <dbReference type="Proteomes" id="UP000007719"/>
    </source>
</evidence>
<sequence length="121" mass="14110">MLHEKLLGSVKILSVDYDALINKLKEISFFIKEKNSKVIKIMLFGSFARGDYTPESDVDIMIIVKNSEKPFLFRADEFLDYFKEVPFDVNIIVYTKDEIEKMEKDNNIFIKEVLSYAVELG</sequence>
<name>B8DZ12_DICTD</name>
<accession>B8DZ12</accession>